<dbReference type="Pfam" id="PF00528">
    <property type="entry name" value="BPD_transp_1"/>
    <property type="match status" value="1"/>
</dbReference>
<evidence type="ECO:0000256" key="8">
    <source>
        <dbReference type="RuleBase" id="RU363032"/>
    </source>
</evidence>
<evidence type="ECO:0000256" key="2">
    <source>
        <dbReference type="ARBA" id="ARBA00010072"/>
    </source>
</evidence>
<dbReference type="PATRIC" id="fig|1367847.3.peg.3586"/>
<evidence type="ECO:0000256" key="5">
    <source>
        <dbReference type="ARBA" id="ARBA00022692"/>
    </source>
</evidence>
<keyword evidence="12" id="KW-1185">Reference proteome</keyword>
<evidence type="ECO:0000313" key="11">
    <source>
        <dbReference type="EMBL" id="AGT10658.1"/>
    </source>
</evidence>
<dbReference type="AlphaFoldDB" id="S5YGR7"/>
<dbReference type="GO" id="GO:0006865">
    <property type="term" value="P:amino acid transport"/>
    <property type="evidence" value="ECO:0007669"/>
    <property type="project" value="TreeGrafter"/>
</dbReference>
<dbReference type="InterPro" id="IPR000515">
    <property type="entry name" value="MetI-like"/>
</dbReference>
<feature type="transmembrane region" description="Helical" evidence="8">
    <location>
        <begin position="99"/>
        <end position="118"/>
    </location>
</feature>
<dbReference type="Gene3D" id="1.10.3720.10">
    <property type="entry name" value="MetI-like"/>
    <property type="match status" value="1"/>
</dbReference>
<comment type="similarity">
    <text evidence="2">Belongs to the binding-protein-dependent transport system permease family. HisMQ subfamily.</text>
</comment>
<dbReference type="InterPro" id="IPR043429">
    <property type="entry name" value="ArtM/GltK/GlnP/TcyL/YhdX-like"/>
</dbReference>
<reference evidence="11 12" key="1">
    <citation type="journal article" date="2014" name="BMC Genomics">
        <title>Architecture and functions of a multipartite genome of the methylotrophic bacterium Paracoccus aminophilus JCM 7686, containing primary and secondary chromids.</title>
        <authorList>
            <person name="Dziewit L."/>
            <person name="Czarnecki J."/>
            <person name="Wibberg D."/>
            <person name="Radlinska M."/>
            <person name="Mrozek P."/>
            <person name="Szymczak M."/>
            <person name="Schluter A."/>
            <person name="Puhler A."/>
            <person name="Bartosik D."/>
        </authorList>
    </citation>
    <scope>NUCLEOTIDE SEQUENCE [LARGE SCALE GENOMIC DNA]</scope>
    <source>
        <strain evidence="11">JCM 7686</strain>
        <plasmid evidence="12">Plasmid pAMI1</plasmid>
    </source>
</reference>
<feature type="transmembrane region" description="Helical" evidence="8">
    <location>
        <begin position="329"/>
        <end position="347"/>
    </location>
</feature>
<dbReference type="RefSeq" id="WP_020952805.1">
    <property type="nucleotide sequence ID" value="NC_022042.1"/>
</dbReference>
<dbReference type="GO" id="GO:0043190">
    <property type="term" value="C:ATP-binding cassette (ABC) transporter complex"/>
    <property type="evidence" value="ECO:0007669"/>
    <property type="project" value="InterPro"/>
</dbReference>
<dbReference type="PROSITE" id="PS50928">
    <property type="entry name" value="ABC_TM1"/>
    <property type="match status" value="1"/>
</dbReference>
<evidence type="ECO:0000256" key="9">
    <source>
        <dbReference type="SAM" id="MobiDB-lite"/>
    </source>
</evidence>
<feature type="transmembrane region" description="Helical" evidence="8">
    <location>
        <begin position="125"/>
        <end position="146"/>
    </location>
</feature>
<evidence type="ECO:0000256" key="6">
    <source>
        <dbReference type="ARBA" id="ARBA00022989"/>
    </source>
</evidence>
<evidence type="ECO:0000256" key="1">
    <source>
        <dbReference type="ARBA" id="ARBA00004429"/>
    </source>
</evidence>
<name>S5YGR7_PARAH</name>
<feature type="transmembrane region" description="Helical" evidence="8">
    <location>
        <begin position="229"/>
        <end position="249"/>
    </location>
</feature>
<keyword evidence="11" id="KW-0614">Plasmid</keyword>
<sequence length="369" mass="39872">MSSDTVVKDRQPPFRSAPAGEAPPRHWLSLELVGNVLVASVLLLCLLPLWNWGVRDAVWTGDQAACQQAGAGACWAYVAQKSRFFLLGFYPAEQQWRPVLGSLVILALVGASVTPRFWRPALLGAWLAGVVVFFWLMAGGLGLPMVSSNLWSGLPVTLMLTAFALAFGFPLGALLALGRSSDFPLIRIACTVWIETIRGLPFISILFMANILLPLFLPAGVDIDKLLRVQLAFILLASAYIAEVVRGGLQSIPKGQREAAAALGLGYWRCTLLVVLPQALRLVIPSLVNTSIAFLKDTSLIVVIGLFDLLGTVKAANSDSAWLGHATEGYLTATVIYFLLCFSLSRFGTRLERRNARLGRSTKPAADPA</sequence>
<feature type="transmembrane region" description="Helical" evidence="8">
    <location>
        <begin position="199"/>
        <end position="217"/>
    </location>
</feature>
<dbReference type="NCBIfam" id="TIGR01726">
    <property type="entry name" value="HEQRo_perm_3TM"/>
    <property type="match status" value="1"/>
</dbReference>
<dbReference type="EMBL" id="CP006651">
    <property type="protein sequence ID" value="AGT10658.1"/>
    <property type="molecule type" value="Genomic_DNA"/>
</dbReference>
<keyword evidence="4" id="KW-1003">Cell membrane</keyword>
<gene>
    <name evidence="11" type="ORF">JCM7686_pAMI1p072</name>
</gene>
<feature type="compositionally biased region" description="Basic and acidic residues" evidence="9">
    <location>
        <begin position="1"/>
        <end position="12"/>
    </location>
</feature>
<keyword evidence="3 8" id="KW-0813">Transport</keyword>
<dbReference type="OrthoDB" id="9771188at2"/>
<keyword evidence="5 8" id="KW-0812">Transmembrane</keyword>
<dbReference type="PANTHER" id="PTHR30614:SF41">
    <property type="entry name" value="INNER MEMBRANE AMINO-ACID ABC TRANSPORTER PERMEASE PROTEIN YHDY"/>
    <property type="match status" value="1"/>
</dbReference>
<keyword evidence="7 8" id="KW-0472">Membrane</keyword>
<geneLocation type="plasmid" evidence="11 12">
    <name>pAMI1</name>
</geneLocation>
<evidence type="ECO:0000256" key="3">
    <source>
        <dbReference type="ARBA" id="ARBA00022448"/>
    </source>
</evidence>
<evidence type="ECO:0000259" key="10">
    <source>
        <dbReference type="PROSITE" id="PS50928"/>
    </source>
</evidence>
<dbReference type="InterPro" id="IPR035906">
    <property type="entry name" value="MetI-like_sf"/>
</dbReference>
<dbReference type="GO" id="GO:0022857">
    <property type="term" value="F:transmembrane transporter activity"/>
    <property type="evidence" value="ECO:0007669"/>
    <property type="project" value="InterPro"/>
</dbReference>
<dbReference type="Proteomes" id="UP000015480">
    <property type="component" value="Plasmid pAMI1"/>
</dbReference>
<feature type="domain" description="ABC transmembrane type-1" evidence="10">
    <location>
        <begin position="154"/>
        <end position="348"/>
    </location>
</feature>
<protein>
    <submittedName>
        <fullName evidence="11">General L-amino acid transport system permease protein</fullName>
    </submittedName>
</protein>
<dbReference type="CDD" id="cd06261">
    <property type="entry name" value="TM_PBP2"/>
    <property type="match status" value="1"/>
</dbReference>
<feature type="transmembrane region" description="Helical" evidence="8">
    <location>
        <begin position="32"/>
        <end position="50"/>
    </location>
</feature>
<dbReference type="HOGENOM" id="CLU_019602_16_1_5"/>
<proteinExistence type="inferred from homology"/>
<feature type="transmembrane region" description="Helical" evidence="8">
    <location>
        <begin position="158"/>
        <end position="178"/>
    </location>
</feature>
<dbReference type="SUPFAM" id="SSF161098">
    <property type="entry name" value="MetI-like"/>
    <property type="match status" value="1"/>
</dbReference>
<evidence type="ECO:0000313" key="12">
    <source>
        <dbReference type="Proteomes" id="UP000015480"/>
    </source>
</evidence>
<organism evidence="11 12">
    <name type="scientific">Paracoccus aminophilus JCM 7686</name>
    <dbReference type="NCBI Taxonomy" id="1367847"/>
    <lineage>
        <taxon>Bacteria</taxon>
        <taxon>Pseudomonadati</taxon>
        <taxon>Pseudomonadota</taxon>
        <taxon>Alphaproteobacteria</taxon>
        <taxon>Rhodobacterales</taxon>
        <taxon>Paracoccaceae</taxon>
        <taxon>Paracoccus</taxon>
    </lineage>
</organism>
<dbReference type="PANTHER" id="PTHR30614">
    <property type="entry name" value="MEMBRANE COMPONENT OF AMINO ACID ABC TRANSPORTER"/>
    <property type="match status" value="1"/>
</dbReference>
<evidence type="ECO:0000256" key="7">
    <source>
        <dbReference type="ARBA" id="ARBA00023136"/>
    </source>
</evidence>
<keyword evidence="6 8" id="KW-1133">Transmembrane helix</keyword>
<comment type="subcellular location">
    <subcellularLocation>
        <location evidence="1">Cell inner membrane</location>
        <topology evidence="1">Multi-pass membrane protein</topology>
    </subcellularLocation>
    <subcellularLocation>
        <location evidence="8">Cell membrane</location>
        <topology evidence="8">Multi-pass membrane protein</topology>
    </subcellularLocation>
</comment>
<evidence type="ECO:0000256" key="4">
    <source>
        <dbReference type="ARBA" id="ARBA00022475"/>
    </source>
</evidence>
<accession>S5YGR7</accession>
<dbReference type="InterPro" id="IPR010065">
    <property type="entry name" value="AA_ABC_transptr_permease_3TM"/>
</dbReference>
<feature type="region of interest" description="Disordered" evidence="9">
    <location>
        <begin position="1"/>
        <end position="22"/>
    </location>
</feature>
<dbReference type="KEGG" id="pami:JCM7686_pAMI1p072"/>